<keyword evidence="4" id="KW-1185">Reference proteome</keyword>
<dbReference type="SUPFAM" id="SSF47384">
    <property type="entry name" value="Homodimeric domain of signal transducing histidine kinase"/>
    <property type="match status" value="1"/>
</dbReference>
<accession>A0ABX2NZM6</accession>
<evidence type="ECO:0000256" key="2">
    <source>
        <dbReference type="SAM" id="Phobius"/>
    </source>
</evidence>
<evidence type="ECO:0008006" key="5">
    <source>
        <dbReference type="Google" id="ProtNLM"/>
    </source>
</evidence>
<evidence type="ECO:0000313" key="4">
    <source>
        <dbReference type="Proteomes" id="UP000821598"/>
    </source>
</evidence>
<comment type="caution">
    <text evidence="3">The sequence shown here is derived from an EMBL/GenBank/DDBJ whole genome shotgun (WGS) entry which is preliminary data.</text>
</comment>
<sequence>MARLSMKAAVLRGSTAAAAIIIFVADTITPLDIAAATVYVAVVLMVSRFLRQSDIAMVALGRVALTLLNWYVSPPAVALIEAVSNERISMAAIGLVTILAIYAKRAEAALLNSERQVRDVQMALAHENRLTTMGELMASISHELKQPIGAARNNGHAAMRATHGGAAACSRRSSSTPAGNAESEP</sequence>
<feature type="transmembrane region" description="Helical" evidence="2">
    <location>
        <begin position="55"/>
        <end position="72"/>
    </location>
</feature>
<evidence type="ECO:0000313" key="3">
    <source>
        <dbReference type="EMBL" id="NVI09612.1"/>
    </source>
</evidence>
<name>A0ABX2NZM6_9BURK</name>
<dbReference type="Gene3D" id="1.10.287.130">
    <property type="match status" value="1"/>
</dbReference>
<keyword evidence="2" id="KW-0812">Transmembrane</keyword>
<gene>
    <name evidence="3" type="ORF">FSB64_39575</name>
</gene>
<proteinExistence type="predicted"/>
<protein>
    <recommendedName>
        <fullName evidence="5">Signal transduction histidine kinase dimerisation/phosphoacceptor domain-containing protein</fullName>
    </recommendedName>
</protein>
<dbReference type="Proteomes" id="UP000821598">
    <property type="component" value="Unassembled WGS sequence"/>
</dbReference>
<dbReference type="InterPro" id="IPR036097">
    <property type="entry name" value="HisK_dim/P_sf"/>
</dbReference>
<evidence type="ECO:0000256" key="1">
    <source>
        <dbReference type="SAM" id="MobiDB-lite"/>
    </source>
</evidence>
<keyword evidence="2" id="KW-0472">Membrane</keyword>
<feature type="region of interest" description="Disordered" evidence="1">
    <location>
        <begin position="163"/>
        <end position="185"/>
    </location>
</feature>
<dbReference type="EMBL" id="VOMC01000103">
    <property type="protein sequence ID" value="NVI09612.1"/>
    <property type="molecule type" value="Genomic_DNA"/>
</dbReference>
<organism evidence="3 4">
    <name type="scientific">Paraburkholderia youngii</name>
    <dbReference type="NCBI Taxonomy" id="2782701"/>
    <lineage>
        <taxon>Bacteria</taxon>
        <taxon>Pseudomonadati</taxon>
        <taxon>Pseudomonadota</taxon>
        <taxon>Betaproteobacteria</taxon>
        <taxon>Burkholderiales</taxon>
        <taxon>Burkholderiaceae</taxon>
        <taxon>Paraburkholderia</taxon>
    </lineage>
</organism>
<keyword evidence="2" id="KW-1133">Transmembrane helix</keyword>
<reference evidence="3 4" key="1">
    <citation type="submission" date="2019-08" db="EMBL/GenBank/DDBJ databases">
        <title>Paraburkholderia simonii sp. nov. and P. youngii sp. nov. Brazilian and Mexican Mimosa-associated rhizobia.</title>
        <authorList>
            <person name="Mavima L."/>
            <person name="Beukes C.W."/>
            <person name="Palmer M."/>
            <person name="De Meyer S.E."/>
            <person name="James E.K."/>
            <person name="Maluk M."/>
            <person name="Avontuur J.R."/>
            <person name="Chan W.Y."/>
            <person name="Venter S.N."/>
            <person name="Steenkamp E.T."/>
        </authorList>
    </citation>
    <scope>NUCLEOTIDE SEQUENCE [LARGE SCALE GENOMIC DNA]</scope>
    <source>
        <strain evidence="3 4">JPY454</strain>
    </source>
</reference>
<dbReference type="RefSeq" id="WP_176369952.1">
    <property type="nucleotide sequence ID" value="NZ_VOMC01000103.1"/>
</dbReference>
<feature type="compositionally biased region" description="Low complexity" evidence="1">
    <location>
        <begin position="163"/>
        <end position="175"/>
    </location>
</feature>
<feature type="transmembrane region" description="Helical" evidence="2">
    <location>
        <begin position="31"/>
        <end position="50"/>
    </location>
</feature>